<dbReference type="InterPro" id="IPR050570">
    <property type="entry name" value="Cell_wall_metabolism_enzyme"/>
</dbReference>
<dbReference type="Gene3D" id="2.70.70.10">
    <property type="entry name" value="Glucose Permease (Domain IIA)"/>
    <property type="match status" value="1"/>
</dbReference>
<dbReference type="InterPro" id="IPR016047">
    <property type="entry name" value="M23ase_b-sheet_dom"/>
</dbReference>
<dbReference type="GO" id="GO:0004222">
    <property type="term" value="F:metalloendopeptidase activity"/>
    <property type="evidence" value="ECO:0007669"/>
    <property type="project" value="TreeGrafter"/>
</dbReference>
<gene>
    <name evidence="2" type="primary">mepM_1</name>
    <name evidence="2" type="ORF">ASD8599_00841</name>
</gene>
<dbReference type="EMBL" id="OMOR01000001">
    <property type="protein sequence ID" value="SPH20103.1"/>
    <property type="molecule type" value="Genomic_DNA"/>
</dbReference>
<keyword evidence="2" id="KW-0378">Hydrolase</keyword>
<protein>
    <submittedName>
        <fullName evidence="2">Murein DD-endopeptidase MepM</fullName>
        <ecNumber evidence="2">3.4.24.-</ecNumber>
    </submittedName>
</protein>
<dbReference type="AlphaFoldDB" id="A0A2R8BAL4"/>
<dbReference type="PANTHER" id="PTHR21666">
    <property type="entry name" value="PEPTIDASE-RELATED"/>
    <property type="match status" value="1"/>
</dbReference>
<sequence length="292" mass="31726">MLGEDCFIQQYVDHDPTKNAKDYRCAPLSYNNHKGTDFALRTLRQMRDGVNVVAAAPGTVVRLRNSIKDQLKTDANAESVAGRECGNGVVIEHSDGWETQYCHLKKGSIVVRKGQTVQAGAVLGEVGLSGRTQFPHVHLSVRKNGEVVDPFDPDGVVKCRAPDKKTLWKTPLNYQPGGMIYAGFADKVPEYTDVKSGRAAKGVLPLDAPALVVFGFGFGLQKGDQLRLVIKGPNGTITDHTTKIEKNKAQYFQAAGKRLNGATWPSGKYTGTALLIRDGRVISGQNGYVTLK</sequence>
<accession>A0A2R8BAL4</accession>
<dbReference type="Proteomes" id="UP000244880">
    <property type="component" value="Unassembled WGS sequence"/>
</dbReference>
<dbReference type="OrthoDB" id="5489603at2"/>
<dbReference type="CDD" id="cd12797">
    <property type="entry name" value="M23_peptidase"/>
    <property type="match status" value="1"/>
</dbReference>
<dbReference type="EC" id="3.4.24.-" evidence="2"/>
<evidence type="ECO:0000313" key="3">
    <source>
        <dbReference type="Proteomes" id="UP000244880"/>
    </source>
</evidence>
<keyword evidence="3" id="KW-1185">Reference proteome</keyword>
<reference evidence="2 3" key="1">
    <citation type="submission" date="2018-03" db="EMBL/GenBank/DDBJ databases">
        <authorList>
            <person name="Keele B.F."/>
        </authorList>
    </citation>
    <scope>NUCLEOTIDE SEQUENCE [LARGE SCALE GENOMIC DNA]</scope>
    <source>
        <strain evidence="2 3">CECT 8599</strain>
    </source>
</reference>
<dbReference type="PANTHER" id="PTHR21666:SF270">
    <property type="entry name" value="MUREIN HYDROLASE ACTIVATOR ENVC"/>
    <property type="match status" value="1"/>
</dbReference>
<name>A0A2R8BAL4_9RHOB</name>
<dbReference type="Pfam" id="PF01551">
    <property type="entry name" value="Peptidase_M23"/>
    <property type="match status" value="1"/>
</dbReference>
<dbReference type="RefSeq" id="WP_108829993.1">
    <property type="nucleotide sequence ID" value="NZ_OMOR01000001.1"/>
</dbReference>
<organism evidence="2 3">
    <name type="scientific">Ascidiaceihabitans donghaensis</name>
    <dbReference type="NCBI Taxonomy" id="1510460"/>
    <lineage>
        <taxon>Bacteria</taxon>
        <taxon>Pseudomonadati</taxon>
        <taxon>Pseudomonadota</taxon>
        <taxon>Alphaproteobacteria</taxon>
        <taxon>Rhodobacterales</taxon>
        <taxon>Paracoccaceae</taxon>
        <taxon>Ascidiaceihabitans</taxon>
    </lineage>
</organism>
<feature type="domain" description="M23ase beta-sheet core" evidence="1">
    <location>
        <begin position="32"/>
        <end position="150"/>
    </location>
</feature>
<evidence type="ECO:0000313" key="2">
    <source>
        <dbReference type="EMBL" id="SPH20103.1"/>
    </source>
</evidence>
<proteinExistence type="predicted"/>
<dbReference type="InterPro" id="IPR011055">
    <property type="entry name" value="Dup_hybrid_motif"/>
</dbReference>
<evidence type="ECO:0000259" key="1">
    <source>
        <dbReference type="Pfam" id="PF01551"/>
    </source>
</evidence>
<dbReference type="SUPFAM" id="SSF51261">
    <property type="entry name" value="Duplicated hybrid motif"/>
    <property type="match status" value="1"/>
</dbReference>